<organism evidence="2 3">
    <name type="scientific">Portunus trituberculatus</name>
    <name type="common">Swimming crab</name>
    <name type="synonym">Neptunus trituberculatus</name>
    <dbReference type="NCBI Taxonomy" id="210409"/>
    <lineage>
        <taxon>Eukaryota</taxon>
        <taxon>Metazoa</taxon>
        <taxon>Ecdysozoa</taxon>
        <taxon>Arthropoda</taxon>
        <taxon>Crustacea</taxon>
        <taxon>Multicrustacea</taxon>
        <taxon>Malacostraca</taxon>
        <taxon>Eumalacostraca</taxon>
        <taxon>Eucarida</taxon>
        <taxon>Decapoda</taxon>
        <taxon>Pleocyemata</taxon>
        <taxon>Brachyura</taxon>
        <taxon>Eubrachyura</taxon>
        <taxon>Portunoidea</taxon>
        <taxon>Portunidae</taxon>
        <taxon>Portuninae</taxon>
        <taxon>Portunus</taxon>
    </lineage>
</organism>
<evidence type="ECO:0000313" key="2">
    <source>
        <dbReference type="EMBL" id="MPC94034.1"/>
    </source>
</evidence>
<evidence type="ECO:0000313" key="3">
    <source>
        <dbReference type="Proteomes" id="UP000324222"/>
    </source>
</evidence>
<feature type="region of interest" description="Disordered" evidence="1">
    <location>
        <begin position="1"/>
        <end position="27"/>
    </location>
</feature>
<dbReference type="EMBL" id="VSRR010097035">
    <property type="protein sequence ID" value="MPC94034.1"/>
    <property type="molecule type" value="Genomic_DNA"/>
</dbReference>
<gene>
    <name evidence="2" type="ORF">E2C01_089185</name>
</gene>
<feature type="compositionally biased region" description="Polar residues" evidence="1">
    <location>
        <begin position="15"/>
        <end position="27"/>
    </location>
</feature>
<name>A0A5B7JNW2_PORTR</name>
<protein>
    <submittedName>
        <fullName evidence="2">Uncharacterized protein</fullName>
    </submittedName>
</protein>
<dbReference type="Proteomes" id="UP000324222">
    <property type="component" value="Unassembled WGS sequence"/>
</dbReference>
<evidence type="ECO:0000256" key="1">
    <source>
        <dbReference type="SAM" id="MobiDB-lite"/>
    </source>
</evidence>
<proteinExistence type="predicted"/>
<comment type="caution">
    <text evidence="2">The sequence shown here is derived from an EMBL/GenBank/DDBJ whole genome shotgun (WGS) entry which is preliminary data.</text>
</comment>
<dbReference type="AlphaFoldDB" id="A0A5B7JNW2"/>
<keyword evidence="3" id="KW-1185">Reference proteome</keyword>
<sequence length="114" mass="11685">MPGLSLKGDGHSAYPQASCSLPTTDSKSGLSVWVAAPAPSSGSAARPAAARAFLPPLRSSAPSVTPGAHTLPLLHLRPRKLQTLEPSCLRHTALSRHTVPGSPQSLSVAFPSCT</sequence>
<reference evidence="2 3" key="1">
    <citation type="submission" date="2019-05" db="EMBL/GenBank/DDBJ databases">
        <title>Another draft genome of Portunus trituberculatus and its Hox gene families provides insights of decapod evolution.</title>
        <authorList>
            <person name="Jeong J.-H."/>
            <person name="Song I."/>
            <person name="Kim S."/>
            <person name="Choi T."/>
            <person name="Kim D."/>
            <person name="Ryu S."/>
            <person name="Kim W."/>
        </authorList>
    </citation>
    <scope>NUCLEOTIDE SEQUENCE [LARGE SCALE GENOMIC DNA]</scope>
    <source>
        <tissue evidence="2">Muscle</tissue>
    </source>
</reference>
<accession>A0A5B7JNW2</accession>